<dbReference type="EMBL" id="RHFK02000015">
    <property type="protein sequence ID" value="TWW64838.1"/>
    <property type="molecule type" value="Genomic_DNA"/>
</dbReference>
<name>A0A5C6ND48_9TELE</name>
<sequence>MSRPGGCWAWAGEASPVIDELTQRPPALWVKLVHPHHENQHTDLRKLHDGKKGEELRNRRFGNKAILWDRRLRHYPGIVMVNLPQSSSNTKRASLSKHEDAQREPVDPMVRFLYRRRRSRPVAWDTSCNATVQIRLHRQDINCIFVFQARERPYDCPSLCPRFLSHMKVHPEDHRPQCFQTSKSRRPPLFQGRTTNTCTLAPPDAKAQTLESEAYQHNTWCFHTITSTTGGGQELL</sequence>
<evidence type="ECO:0000313" key="1">
    <source>
        <dbReference type="EMBL" id="TWW64838.1"/>
    </source>
</evidence>
<evidence type="ECO:0000313" key="2">
    <source>
        <dbReference type="Proteomes" id="UP000324091"/>
    </source>
</evidence>
<keyword evidence="2" id="KW-1185">Reference proteome</keyword>
<dbReference type="Proteomes" id="UP000324091">
    <property type="component" value="Chromosome 22"/>
</dbReference>
<protein>
    <submittedName>
        <fullName evidence="1">Uncharacterized protein</fullName>
    </submittedName>
</protein>
<comment type="caution">
    <text evidence="1">The sequence shown here is derived from an EMBL/GenBank/DDBJ whole genome shotgun (WGS) entry which is preliminary data.</text>
</comment>
<dbReference type="AlphaFoldDB" id="A0A5C6ND48"/>
<reference evidence="1 2" key="1">
    <citation type="submission" date="2019-04" db="EMBL/GenBank/DDBJ databases">
        <title>Chromosome genome assembly for Takifugu flavidus.</title>
        <authorList>
            <person name="Xiao S."/>
        </authorList>
    </citation>
    <scope>NUCLEOTIDE SEQUENCE [LARGE SCALE GENOMIC DNA]</scope>
    <source>
        <strain evidence="1">HTHZ2018</strain>
        <tissue evidence="1">Muscle</tissue>
    </source>
</reference>
<organism evidence="1 2">
    <name type="scientific">Takifugu flavidus</name>
    <name type="common">sansaifugu</name>
    <dbReference type="NCBI Taxonomy" id="433684"/>
    <lineage>
        <taxon>Eukaryota</taxon>
        <taxon>Metazoa</taxon>
        <taxon>Chordata</taxon>
        <taxon>Craniata</taxon>
        <taxon>Vertebrata</taxon>
        <taxon>Euteleostomi</taxon>
        <taxon>Actinopterygii</taxon>
        <taxon>Neopterygii</taxon>
        <taxon>Teleostei</taxon>
        <taxon>Neoteleostei</taxon>
        <taxon>Acanthomorphata</taxon>
        <taxon>Eupercaria</taxon>
        <taxon>Tetraodontiformes</taxon>
        <taxon>Tetradontoidea</taxon>
        <taxon>Tetraodontidae</taxon>
        <taxon>Takifugu</taxon>
    </lineage>
</organism>
<proteinExistence type="predicted"/>
<gene>
    <name evidence="1" type="ORF">D4764_22G0004850</name>
</gene>
<accession>A0A5C6ND48</accession>